<accession>A0A822ZK38</accession>
<evidence type="ECO:0000256" key="1">
    <source>
        <dbReference type="SAM" id="MobiDB-lite"/>
    </source>
</evidence>
<dbReference type="EMBL" id="DUZY01000006">
    <property type="protein sequence ID" value="DAD43795.1"/>
    <property type="molecule type" value="Genomic_DNA"/>
</dbReference>
<evidence type="ECO:0000313" key="3">
    <source>
        <dbReference type="Proteomes" id="UP000607653"/>
    </source>
</evidence>
<gene>
    <name evidence="2" type="ORF">HUJ06_002025</name>
</gene>
<proteinExistence type="predicted"/>
<comment type="caution">
    <text evidence="2">The sequence shown here is derived from an EMBL/GenBank/DDBJ whole genome shotgun (WGS) entry which is preliminary data.</text>
</comment>
<keyword evidence="3" id="KW-1185">Reference proteome</keyword>
<name>A0A822ZK38_NELNU</name>
<feature type="region of interest" description="Disordered" evidence="1">
    <location>
        <begin position="1"/>
        <end position="35"/>
    </location>
</feature>
<evidence type="ECO:0000313" key="2">
    <source>
        <dbReference type="EMBL" id="DAD43795.1"/>
    </source>
</evidence>
<sequence>MSVLAAVKRAPRKKRRVSRSTHALETEQESIERRPPTRELDVVDIDNDNINLTFVDSAAMPNQFASLGAYMFLNFASEGSSEWSISNLGGMIIRDILLASCMTRDLYDRSLTMERNAMQMMAEIESLRFQLEGAWLEFQEDHRRFLDASSNLTHQLDEAMGNISSLTTKGGEQAR</sequence>
<reference evidence="2 3" key="1">
    <citation type="journal article" date="2020" name="Mol. Biol. Evol.">
        <title>Distinct Expression and Methylation Patterns for Genes with Different Fates following a Single Whole-Genome Duplication in Flowering Plants.</title>
        <authorList>
            <person name="Shi T."/>
            <person name="Rahmani R.S."/>
            <person name="Gugger P.F."/>
            <person name="Wang M."/>
            <person name="Li H."/>
            <person name="Zhang Y."/>
            <person name="Li Z."/>
            <person name="Wang Q."/>
            <person name="Van de Peer Y."/>
            <person name="Marchal K."/>
            <person name="Chen J."/>
        </authorList>
    </citation>
    <scope>NUCLEOTIDE SEQUENCE [LARGE SCALE GENOMIC DNA]</scope>
    <source>
        <tissue evidence="2">Leaf</tissue>
    </source>
</reference>
<organism evidence="2 3">
    <name type="scientific">Nelumbo nucifera</name>
    <name type="common">Sacred lotus</name>
    <dbReference type="NCBI Taxonomy" id="4432"/>
    <lineage>
        <taxon>Eukaryota</taxon>
        <taxon>Viridiplantae</taxon>
        <taxon>Streptophyta</taxon>
        <taxon>Embryophyta</taxon>
        <taxon>Tracheophyta</taxon>
        <taxon>Spermatophyta</taxon>
        <taxon>Magnoliopsida</taxon>
        <taxon>Proteales</taxon>
        <taxon>Nelumbonaceae</taxon>
        <taxon>Nelumbo</taxon>
    </lineage>
</organism>
<feature type="compositionally biased region" description="Basic residues" evidence="1">
    <location>
        <begin position="9"/>
        <end position="19"/>
    </location>
</feature>
<dbReference type="AlphaFoldDB" id="A0A822ZK38"/>
<protein>
    <submittedName>
        <fullName evidence="2">Uncharacterized protein</fullName>
    </submittedName>
</protein>
<dbReference type="Proteomes" id="UP000607653">
    <property type="component" value="Unassembled WGS sequence"/>
</dbReference>
<feature type="compositionally biased region" description="Basic and acidic residues" evidence="1">
    <location>
        <begin position="22"/>
        <end position="35"/>
    </location>
</feature>